<sequence>MRGKNVLPIFLICSVIVINLASAAWSQDLGDLLQIKKGRSRAITSSDPNLNSNADRIKIIAPGETKVLADIQGPGVIRHIWLTFNEARPNWLEAAGSARPDEIVLRMYWDGATEPAVEAPIGDFFGAGFGYRLELKSLPVQVESGDGYNCYWPMPFYKRALITVTNESPAKNVRSFYYHIDYTEEPALPDSTPYFCAQYRNEFPEKAGRDYLILEAEGQGHYVGTVMSVRSRSPFWFGEGDARFYIDGDTKPTIQGTGTEDYFLMAWGLNETQFPYFGCTYMSSDFEDLGTEYCLYRWHIADPVRFSRSLRFEIEHTGWITEDETESGKVEGHVEREDDIATVAFWYQVGQPKRFTRLPPLEKRILPNLDIIFEGKTLLATAKHSPAVVELQKGYDWTGEGQLLFRPASAEPILEVEFEVKKEEYRGLILRCTYADDYGIYRVYLDGKNVRQPEDYMASPKLTEFDFYSPVLKVKDIYLGSFKLAPGKHTLRFENAGRNIMSKGNYLGLDSVRLRERWLKKRKLLS</sequence>
<dbReference type="Gene3D" id="2.60.120.1390">
    <property type="match status" value="1"/>
</dbReference>
<feature type="chain" id="PRO_5017589177" description="DUF2961 domain-containing protein" evidence="1">
    <location>
        <begin position="24"/>
        <end position="526"/>
    </location>
</feature>
<gene>
    <name evidence="2" type="ORF">OP8BY_1379</name>
</gene>
<evidence type="ECO:0000313" key="3">
    <source>
        <dbReference type="Proteomes" id="UP000257323"/>
    </source>
</evidence>
<organism evidence="2 3">
    <name type="scientific">Candidatus Saccharicenans subterraneus</name>
    <dbReference type="NCBI Taxonomy" id="2508984"/>
    <lineage>
        <taxon>Bacteria</taxon>
        <taxon>Candidatus Aminicenantota</taxon>
        <taxon>Candidatus Aminicenantia</taxon>
        <taxon>Candidatus Aminicenantales</taxon>
        <taxon>Candidatus Saccharicenantaceae</taxon>
        <taxon>Candidatus Saccharicenans</taxon>
    </lineage>
</organism>
<dbReference type="AlphaFoldDB" id="A0A3E2BQ63"/>
<protein>
    <recommendedName>
        <fullName evidence="4">DUF2961 domain-containing protein</fullName>
    </recommendedName>
</protein>
<name>A0A3E2BQ63_9BACT</name>
<proteinExistence type="predicted"/>
<evidence type="ECO:0008006" key="4">
    <source>
        <dbReference type="Google" id="ProtNLM"/>
    </source>
</evidence>
<keyword evidence="1" id="KW-0732">Signal</keyword>
<dbReference type="Pfam" id="PF11175">
    <property type="entry name" value="DUF2961"/>
    <property type="match status" value="1"/>
</dbReference>
<evidence type="ECO:0000256" key="1">
    <source>
        <dbReference type="SAM" id="SignalP"/>
    </source>
</evidence>
<feature type="signal peptide" evidence="1">
    <location>
        <begin position="1"/>
        <end position="23"/>
    </location>
</feature>
<accession>A0A3E2BQ63</accession>
<evidence type="ECO:0000313" key="2">
    <source>
        <dbReference type="EMBL" id="RFT16766.1"/>
    </source>
</evidence>
<comment type="caution">
    <text evidence="2">The sequence shown here is derived from an EMBL/GenBank/DDBJ whole genome shotgun (WGS) entry which is preliminary data.</text>
</comment>
<dbReference type="Gene3D" id="2.60.120.260">
    <property type="entry name" value="Galactose-binding domain-like"/>
    <property type="match status" value="1"/>
</dbReference>
<reference evidence="2 3" key="1">
    <citation type="submission" date="2018-08" db="EMBL/GenBank/DDBJ databases">
        <title>Genome analysis of the thermophilic bacterium of the candidate phylum Aminicenantes from deep subsurface aquifer revealed its physiology and ecological role.</title>
        <authorList>
            <person name="Kadnikov V.V."/>
            <person name="Mardanov A.V."/>
            <person name="Beletsky A.V."/>
            <person name="Karnachuk O.V."/>
            <person name="Ravin N.V."/>
        </authorList>
    </citation>
    <scope>NUCLEOTIDE SEQUENCE [LARGE SCALE GENOMIC DNA]</scope>
    <source>
        <strain evidence="2">BY38</strain>
    </source>
</reference>
<dbReference type="EMBL" id="QUAH01000002">
    <property type="protein sequence ID" value="RFT16766.1"/>
    <property type="molecule type" value="Genomic_DNA"/>
</dbReference>
<dbReference type="Proteomes" id="UP000257323">
    <property type="component" value="Unassembled WGS sequence"/>
</dbReference>
<dbReference type="InterPro" id="IPR021345">
    <property type="entry name" value="DUF2961"/>
</dbReference>